<keyword evidence="2" id="KW-1185">Reference proteome</keyword>
<name>A0A6P8IXX6_ACTTE</name>
<dbReference type="PANTHER" id="PTHR10974">
    <property type="entry name" value="FI08016P-RELATED"/>
    <property type="match status" value="1"/>
</dbReference>
<dbReference type="KEGG" id="aten:116306089"/>
<evidence type="ECO:0000313" key="2">
    <source>
        <dbReference type="Proteomes" id="UP000515163"/>
    </source>
</evidence>
<dbReference type="SUPFAM" id="SSF53649">
    <property type="entry name" value="Alkaline phosphatase-like"/>
    <property type="match status" value="1"/>
</dbReference>
<dbReference type="RefSeq" id="XP_031571983.1">
    <property type="nucleotide sequence ID" value="XM_031716123.1"/>
</dbReference>
<keyword evidence="1" id="KW-0812">Transmembrane</keyword>
<evidence type="ECO:0000256" key="1">
    <source>
        <dbReference type="SAM" id="Phobius"/>
    </source>
</evidence>
<dbReference type="PANTHER" id="PTHR10974:SF39">
    <property type="entry name" value="E2F TRANSCRIPTION FACTOR CC-MB DOMAIN-CONTAINING PROTEIN"/>
    <property type="match status" value="1"/>
</dbReference>
<dbReference type="InterPro" id="IPR017850">
    <property type="entry name" value="Alkaline_phosphatase_core_sf"/>
</dbReference>
<accession>A0A6P8IXX6</accession>
<dbReference type="GO" id="GO:0005615">
    <property type="term" value="C:extracellular space"/>
    <property type="evidence" value="ECO:0007669"/>
    <property type="project" value="TreeGrafter"/>
</dbReference>
<sequence length="878" mass="102453">MRRNKRVLLFLLAGMNALIFFVLHFNMTEFRPLRDHYKIYKMVIKEVFLERTNLKDTSILTSEENARRLMREETETEGYFPVDGRNICPYLGIRKIPYFTTRTNSSTSNTYCKLRVPSKVECKKAYKSYGIGEKAEKCQEENNKKDLCYFTHINMTTTKKVNLKCDLTPCGKNSVFVASIDPRNGELEDKAKWKEFFQVAELEASLPEIIEENFKNGFQFCFLSCLSASGSNTIETLLMFPPRIPRKNQASVNSVLNINVVVLDSVSRPHFYRSLPKTVKALREISYNDSLDAMVLDYELFQSIGPYTYINMKAFFTGNSLYHAEKSVQINSDYQYYYGFDVFYRKLKEKGFYTLLQEDLCWYDVWGTVMGNTRKDFSKDRDAKDRIKRWRRLLQDIKNSYIDDTGITHATCNVLNQYGVTNPFTKPKKICYAGKVFIQYFLDYLDKVFSQSNGLKERSSRIFAYTHFNVGHENTGRRIQQADESLSKYLRKMAEDQSTLTLVFSDHGPKTTDYSIHSLEGMYELYNPFMFIIMPEKIASIIGAKRIRNLINNQKRVITLKDVHGALTSILEFDYNFDKLAKPVQREGIFSAIPEHRQICTYETLCICKGNEKWFSDNDAHFTWVAEFAIGELNNQIQRLYSMGMRNTSTVGGFGNCQRLVGKRFKKVHLREDDKNFFVTMDITTSPVNVEFQVHVKYPKTPASFKRRFTKKTLFARLLNFRRLTTYQDYHECKDPYVSIQLCVCKRSIFNNAVERGKSSMWKWTTMDSPKAVHEVMRRQGNLGANQKIVNLDDSDCLYLISRSYANQTLVYEVGNACTERRYMVHFTGHSVSKVQPSVSFPFTVDVKPLTLHFILTVYHYRKPFDFKPLVTFRIHSY</sequence>
<dbReference type="GeneID" id="116306089"/>
<reference evidence="3 4" key="1">
    <citation type="submission" date="2025-04" db="UniProtKB">
        <authorList>
            <consortium name="RefSeq"/>
        </authorList>
    </citation>
    <scope>IDENTIFICATION</scope>
    <source>
        <tissue evidence="3 4">Tentacle</tissue>
    </source>
</reference>
<gene>
    <name evidence="3 4" type="primary">LOC116306089</name>
</gene>
<proteinExistence type="predicted"/>
<protein>
    <submittedName>
        <fullName evidence="3 4">Uncharacterized protein LOC116306089</fullName>
    </submittedName>
</protein>
<dbReference type="InterPro" id="IPR004245">
    <property type="entry name" value="DUF229"/>
</dbReference>
<feature type="transmembrane region" description="Helical" evidence="1">
    <location>
        <begin position="7"/>
        <end position="27"/>
    </location>
</feature>
<organism evidence="2 3">
    <name type="scientific">Actinia tenebrosa</name>
    <name type="common">Australian red waratah sea anemone</name>
    <dbReference type="NCBI Taxonomy" id="6105"/>
    <lineage>
        <taxon>Eukaryota</taxon>
        <taxon>Metazoa</taxon>
        <taxon>Cnidaria</taxon>
        <taxon>Anthozoa</taxon>
        <taxon>Hexacorallia</taxon>
        <taxon>Actiniaria</taxon>
        <taxon>Actiniidae</taxon>
        <taxon>Actinia</taxon>
    </lineage>
</organism>
<dbReference type="Pfam" id="PF02995">
    <property type="entry name" value="DUF229"/>
    <property type="match status" value="2"/>
</dbReference>
<dbReference type="RefSeq" id="XP_031571982.1">
    <property type="nucleotide sequence ID" value="XM_031716122.1"/>
</dbReference>
<dbReference type="Proteomes" id="UP000515163">
    <property type="component" value="Unplaced"/>
</dbReference>
<evidence type="ECO:0000313" key="3">
    <source>
        <dbReference type="RefSeq" id="XP_031571982.1"/>
    </source>
</evidence>
<evidence type="ECO:0000313" key="4">
    <source>
        <dbReference type="RefSeq" id="XP_031571983.1"/>
    </source>
</evidence>
<keyword evidence="1" id="KW-0472">Membrane</keyword>
<dbReference type="AlphaFoldDB" id="A0A6P8IXX6"/>
<keyword evidence="1" id="KW-1133">Transmembrane helix</keyword>
<dbReference type="OrthoDB" id="413313at2759"/>